<evidence type="ECO:0000256" key="1">
    <source>
        <dbReference type="ARBA" id="ARBA00007479"/>
    </source>
</evidence>
<keyword evidence="8 9" id="KW-0472">Membrane</keyword>
<dbReference type="EnsemblMetazoa" id="XM_029491590.1">
    <property type="protein sequence ID" value="XP_029347450.1"/>
    <property type="gene ID" value="LOC100164274"/>
</dbReference>
<evidence type="ECO:0000313" key="10">
    <source>
        <dbReference type="EnsemblMetazoa" id="XP_029347450.1"/>
    </source>
</evidence>
<keyword evidence="7 9" id="KW-0496">Mitochondrion</keyword>
<proteinExistence type="inferred from homology"/>
<reference evidence="11" key="1">
    <citation type="submission" date="2010-06" db="EMBL/GenBank/DDBJ databases">
        <authorList>
            <person name="Jiang H."/>
            <person name="Abraham K."/>
            <person name="Ali S."/>
            <person name="Alsbrooks S.L."/>
            <person name="Anim B.N."/>
            <person name="Anosike U.S."/>
            <person name="Attaway T."/>
            <person name="Bandaranaike D.P."/>
            <person name="Battles P.K."/>
            <person name="Bell S.N."/>
            <person name="Bell A.V."/>
            <person name="Beltran B."/>
            <person name="Bickham C."/>
            <person name="Bustamante Y."/>
            <person name="Caleb T."/>
            <person name="Canada A."/>
            <person name="Cardenas V."/>
            <person name="Carter K."/>
            <person name="Chacko J."/>
            <person name="Chandrabose M.N."/>
            <person name="Chavez D."/>
            <person name="Chavez A."/>
            <person name="Chen L."/>
            <person name="Chu H.-S."/>
            <person name="Claassen K.J."/>
            <person name="Cockrell R."/>
            <person name="Collins M."/>
            <person name="Cooper J.A."/>
            <person name="Cree A."/>
            <person name="Curry S.M."/>
            <person name="Da Y."/>
            <person name="Dao M.D."/>
            <person name="Das B."/>
            <person name="Davila M.-L."/>
            <person name="Davy-Carroll L."/>
            <person name="Denson S."/>
            <person name="Dinh H."/>
            <person name="Ebong V.E."/>
            <person name="Edwards J.R."/>
            <person name="Egan A."/>
            <person name="El-Daye J."/>
            <person name="Escobedo L."/>
            <person name="Fernandez S."/>
            <person name="Fernando P.R."/>
            <person name="Flagg N."/>
            <person name="Forbes L.D."/>
            <person name="Fowler R.G."/>
            <person name="Fu Q."/>
            <person name="Gabisi R.A."/>
            <person name="Ganer J."/>
            <person name="Garbino Pronczuk A."/>
            <person name="Garcia R.M."/>
            <person name="Garner T."/>
            <person name="Garrett T.E."/>
            <person name="Gonzalez D.A."/>
            <person name="Hamid H."/>
            <person name="Hawkins E.S."/>
            <person name="Hirani K."/>
            <person name="Hogues M.E."/>
            <person name="Hollins B."/>
            <person name="Hsiao C.-H."/>
            <person name="Jabil R."/>
            <person name="James M.L."/>
            <person name="Jhangiani S.N."/>
            <person name="Johnson B."/>
            <person name="Johnson Q."/>
            <person name="Joshi V."/>
            <person name="Kalu J.B."/>
            <person name="Kam C."/>
            <person name="Kashfia A."/>
            <person name="Keebler J."/>
            <person name="Kisamo H."/>
            <person name="Kovar C.L."/>
            <person name="Lago L.A."/>
            <person name="Lai C.-Y."/>
            <person name="Laidlaw J."/>
            <person name="Lara F."/>
            <person name="Le T.-K."/>
            <person name="Lee S.L."/>
            <person name="Legall F.H."/>
            <person name="Lemon S.J."/>
            <person name="Lewis L.R."/>
            <person name="Li B."/>
            <person name="Liu Y."/>
            <person name="Liu Y.-S."/>
            <person name="Lopez J."/>
            <person name="Lozado R.J."/>
            <person name="Lu J."/>
            <person name="Madu R.C."/>
            <person name="Maheshwari M."/>
            <person name="Maheshwari R."/>
            <person name="Malloy K."/>
            <person name="Martinez E."/>
            <person name="Mathew T."/>
            <person name="Mercado I.C."/>
            <person name="Mercado C."/>
            <person name="Meyer B."/>
            <person name="Montgomery K."/>
            <person name="Morgan M.B."/>
            <person name="Munidasa M."/>
            <person name="Nazareth L.V."/>
            <person name="Nelson J."/>
            <person name="Ng B.M."/>
            <person name="Nguyen N.B."/>
            <person name="Nguyen P.Q."/>
            <person name="Nguyen T."/>
            <person name="Obregon M."/>
            <person name="Okwuonu G.O."/>
            <person name="Onwere C.G."/>
            <person name="Orozco G."/>
            <person name="Parra A."/>
            <person name="Patel S."/>
            <person name="Patil S."/>
            <person name="Perez A."/>
            <person name="Perez Y."/>
            <person name="Pham C."/>
            <person name="Primus E.L."/>
            <person name="Pu L.-L."/>
            <person name="Puazo M."/>
            <person name="Qin X."/>
            <person name="Quiroz J.B."/>
            <person name="Reese J."/>
            <person name="Richards S."/>
            <person name="Rives C.M."/>
            <person name="Robberts R."/>
            <person name="Ruiz S.J."/>
            <person name="Ruiz M.J."/>
            <person name="Santibanez J."/>
            <person name="Schneider B.W."/>
            <person name="Sisson I."/>
            <person name="Smith M."/>
            <person name="Sodergren E."/>
            <person name="Song X.-Z."/>
            <person name="Song B.B."/>
            <person name="Summersgill H."/>
            <person name="Thelus R."/>
            <person name="Thornton R.D."/>
            <person name="Trejos Z.Y."/>
            <person name="Usmani K."/>
            <person name="Vattathil S."/>
            <person name="Villasana D."/>
            <person name="Walker D.L."/>
            <person name="Wang S."/>
            <person name="Wang K."/>
            <person name="White C.S."/>
            <person name="Williams A.C."/>
            <person name="Williamson J."/>
            <person name="Wilson K."/>
            <person name="Woghiren I.O."/>
            <person name="Woodworth J.R."/>
            <person name="Worley K.C."/>
            <person name="Wright R.A."/>
            <person name="Wu W."/>
            <person name="Young L."/>
            <person name="Zhang L."/>
            <person name="Zhang J."/>
            <person name="Zhu Y."/>
            <person name="Muzny D.M."/>
            <person name="Weinstock G."/>
            <person name="Gibbs R.A."/>
        </authorList>
    </citation>
    <scope>NUCLEOTIDE SEQUENCE [LARGE SCALE GENOMIC DNA]</scope>
    <source>
        <strain evidence="11">LSR1</strain>
    </source>
</reference>
<dbReference type="InterPro" id="IPR013837">
    <property type="entry name" value="ATP_synth_F0_suB"/>
</dbReference>
<protein>
    <recommendedName>
        <fullName evidence="9">ATP synthase subunit b</fullName>
    </recommendedName>
</protein>
<dbReference type="GeneID" id="100164274"/>
<keyword evidence="6 9" id="KW-0406">Ion transport</keyword>
<dbReference type="KEGG" id="api:100164274"/>
<evidence type="ECO:0000256" key="5">
    <source>
        <dbReference type="ARBA" id="ARBA00022792"/>
    </source>
</evidence>
<dbReference type="GO" id="GO:0046933">
    <property type="term" value="F:proton-transporting ATP synthase activity, rotational mechanism"/>
    <property type="evidence" value="ECO:0007669"/>
    <property type="project" value="TreeGrafter"/>
</dbReference>
<evidence type="ECO:0000256" key="7">
    <source>
        <dbReference type="ARBA" id="ARBA00023128"/>
    </source>
</evidence>
<evidence type="ECO:0000256" key="9">
    <source>
        <dbReference type="RuleBase" id="RU368017"/>
    </source>
</evidence>
<dbReference type="RefSeq" id="XP_029347450.1">
    <property type="nucleotide sequence ID" value="XM_029491590.1"/>
</dbReference>
<dbReference type="Gene3D" id="1.20.5.2210">
    <property type="match status" value="1"/>
</dbReference>
<keyword evidence="5 9" id="KW-0999">Mitochondrion inner membrane</keyword>
<dbReference type="InterPro" id="IPR008688">
    <property type="entry name" value="ATP_synth_Bsub_B/MI25"/>
</dbReference>
<evidence type="ECO:0000256" key="3">
    <source>
        <dbReference type="ARBA" id="ARBA00022547"/>
    </source>
</evidence>
<organism evidence="10 11">
    <name type="scientific">Acyrthosiphon pisum</name>
    <name type="common">Pea aphid</name>
    <dbReference type="NCBI Taxonomy" id="7029"/>
    <lineage>
        <taxon>Eukaryota</taxon>
        <taxon>Metazoa</taxon>
        <taxon>Ecdysozoa</taxon>
        <taxon>Arthropoda</taxon>
        <taxon>Hexapoda</taxon>
        <taxon>Insecta</taxon>
        <taxon>Pterygota</taxon>
        <taxon>Neoptera</taxon>
        <taxon>Paraneoptera</taxon>
        <taxon>Hemiptera</taxon>
        <taxon>Sternorrhyncha</taxon>
        <taxon>Aphidomorpha</taxon>
        <taxon>Aphidoidea</taxon>
        <taxon>Aphididae</taxon>
        <taxon>Macrosiphini</taxon>
        <taxon>Acyrthosiphon</taxon>
    </lineage>
</organism>
<comment type="function">
    <text evidence="9">Subunit b, of the mitochondrial membrane ATP synthase complex (F(1)F(0) ATP synthase or Complex V) that produces ATP from ADP in the presence of a proton gradient across the membrane which is generated by electron transport complexes of the respiratory chain. ATP synthase complex consist of a soluble F(1) head domain - the catalytic core - and a membrane F(1) domain - the membrane proton channel. These two domains are linked by a central stalk rotating inside the F(1) region and a stationary peripheral stalk. During catalysis, ATP synthesis in the catalytic domain of F(1) is coupled via a rotary mechanism of the central stalk subunits to proton translocation. In vivo, can only synthesize ATP although its ATP hydrolase activity can be activated artificially in vitro. Part of the complex F(0) domain. Part of the complex F(0) domain and the peripheric stalk, which acts as a stator to hold the catalytic alpha(3)beta(3) subcomplex and subunit a/ATP6 static relative to the rotary elements.</text>
</comment>
<keyword evidence="4 9" id="KW-0375">Hydrogen ion transport</keyword>
<keyword evidence="2 9" id="KW-0813">Transport</keyword>
<keyword evidence="3 9" id="KW-0138">CF(0)</keyword>
<evidence type="ECO:0000256" key="8">
    <source>
        <dbReference type="ARBA" id="ARBA00023136"/>
    </source>
</evidence>
<name>A0A8R2JW19_ACYPI</name>
<evidence type="ECO:0000256" key="2">
    <source>
        <dbReference type="ARBA" id="ARBA00022448"/>
    </source>
</evidence>
<dbReference type="GO" id="GO:0045259">
    <property type="term" value="C:proton-transporting ATP synthase complex"/>
    <property type="evidence" value="ECO:0007669"/>
    <property type="project" value="UniProtKB-KW"/>
</dbReference>
<reference evidence="10" key="2">
    <citation type="submission" date="2022-06" db="UniProtKB">
        <authorList>
            <consortium name="EnsemblMetazoa"/>
        </authorList>
    </citation>
    <scope>IDENTIFICATION</scope>
</reference>
<dbReference type="SUPFAM" id="SSF161060">
    <property type="entry name" value="ATP synthase B chain-like"/>
    <property type="match status" value="1"/>
</dbReference>
<dbReference type="PANTHER" id="PTHR12733:SF3">
    <property type="entry name" value="ATP SYNTHASE F(0) COMPLEX SUBUNIT B1, MITOCHONDRIAL"/>
    <property type="match status" value="1"/>
</dbReference>
<evidence type="ECO:0000313" key="11">
    <source>
        <dbReference type="Proteomes" id="UP000007819"/>
    </source>
</evidence>
<dbReference type="OrthoDB" id="67388at2759"/>
<dbReference type="Proteomes" id="UP000007819">
    <property type="component" value="Chromosome A3"/>
</dbReference>
<keyword evidence="11" id="KW-1185">Reference proteome</keyword>
<comment type="subunit">
    <text evidence="9">F-type ATPases have 2 components, CF(1) - the catalytic core - and CF(0) - the membrane proton channel. CF(1) and CF(0) have multiple subunits.</text>
</comment>
<sequence length="360" mass="41009">MTFWNSIFCKSQVVLSAMKKVPSILEKNTLQHKKCLELRNLKDNYLNPYGYMPRKMQSKTSLKDEILKVMDNLEIKGGSTDAAIENDGSGVDNTSRTELFRLASLYNGPERNLVNFPRMVKSEDSPKTSYLSVFKEWFELFSKKTGFTEPFRVAPLCASAVCTTETKPAVAETNKSIIVAGFPKPNGLPQPNPFNGPERDLVNFPRMVRLEDPPKTRYLFVPEEWFEVFYEKTGVTGPYVLAAGITTFLLSKEIWVVDHEFPYVLATIGLFYVGWKKFGASLASSIDREIDEYEASCNSSRIGEIDSLRKTVEHQKIEVWRTEAQAQIIRAKRENVAIQLEAAYGGRLIPSFERTTRYYI</sequence>
<comment type="similarity">
    <text evidence="1 9">Belongs to the eukaryotic ATPase B chain family.</text>
</comment>
<accession>A0A8R2JW19</accession>
<evidence type="ECO:0000256" key="6">
    <source>
        <dbReference type="ARBA" id="ARBA00023065"/>
    </source>
</evidence>
<dbReference type="Pfam" id="PF05405">
    <property type="entry name" value="Mt_ATP-synt_B"/>
    <property type="match status" value="1"/>
</dbReference>
<evidence type="ECO:0000256" key="4">
    <source>
        <dbReference type="ARBA" id="ARBA00022781"/>
    </source>
</evidence>
<dbReference type="GO" id="GO:0005743">
    <property type="term" value="C:mitochondrial inner membrane"/>
    <property type="evidence" value="ECO:0007669"/>
    <property type="project" value="UniProtKB-SubCell"/>
</dbReference>
<dbReference type="AlphaFoldDB" id="A0A8R2JW19"/>
<comment type="subcellular location">
    <subcellularLocation>
        <location evidence="9">Mitochondrion</location>
    </subcellularLocation>
    <subcellularLocation>
        <location evidence="9">Mitochondrion inner membrane</location>
    </subcellularLocation>
</comment>
<dbReference type="PANTHER" id="PTHR12733">
    <property type="entry name" value="MITOCHONDRIAL ATP SYNTHASE B CHAIN"/>
    <property type="match status" value="1"/>
</dbReference>